<dbReference type="Gene3D" id="1.10.10.10">
    <property type="entry name" value="Winged helix-like DNA-binding domain superfamily/Winged helix DNA-binding domain"/>
    <property type="match status" value="1"/>
</dbReference>
<dbReference type="PANTHER" id="PTHR33164:SF104">
    <property type="entry name" value="TRANSCRIPTIONAL REGULATORY PROTEIN"/>
    <property type="match status" value="1"/>
</dbReference>
<keyword evidence="3" id="KW-1185">Reference proteome</keyword>
<dbReference type="EMBL" id="SUMD01000009">
    <property type="protein sequence ID" value="TJZ76123.1"/>
    <property type="molecule type" value="Genomic_DNA"/>
</dbReference>
<dbReference type="Pfam" id="PF12802">
    <property type="entry name" value="MarR_2"/>
    <property type="match status" value="1"/>
</dbReference>
<gene>
    <name evidence="2" type="ORF">FCG67_18900</name>
</gene>
<evidence type="ECO:0000313" key="2">
    <source>
        <dbReference type="EMBL" id="TJZ76123.1"/>
    </source>
</evidence>
<dbReference type="InterPro" id="IPR036388">
    <property type="entry name" value="WH-like_DNA-bd_sf"/>
</dbReference>
<dbReference type="PANTHER" id="PTHR33164">
    <property type="entry name" value="TRANSCRIPTIONAL REGULATOR, MARR FAMILY"/>
    <property type="match status" value="1"/>
</dbReference>
<dbReference type="InterPro" id="IPR039422">
    <property type="entry name" value="MarR/SlyA-like"/>
</dbReference>
<reference evidence="2 3" key="1">
    <citation type="submission" date="2019-04" db="EMBL/GenBank/DDBJ databases">
        <title>Rhodococcus oryzae sp. nov., a novel actinomycete isolated from rhizosphere soil of rice (Oryza sativa L.).</title>
        <authorList>
            <person name="Li C."/>
        </authorList>
    </citation>
    <scope>NUCLEOTIDE SEQUENCE [LARGE SCALE GENOMIC DNA]</scope>
    <source>
        <strain evidence="2 3">NEAU-CX67</strain>
    </source>
</reference>
<dbReference type="InterPro" id="IPR000835">
    <property type="entry name" value="HTH_MarR-typ"/>
</dbReference>
<dbReference type="PROSITE" id="PS50995">
    <property type="entry name" value="HTH_MARR_2"/>
    <property type="match status" value="1"/>
</dbReference>
<feature type="domain" description="HTH marR-type" evidence="1">
    <location>
        <begin position="25"/>
        <end position="161"/>
    </location>
</feature>
<protein>
    <submittedName>
        <fullName evidence="2">MarR family transcriptional regulator</fullName>
    </submittedName>
</protein>
<proteinExistence type="predicted"/>
<dbReference type="SUPFAM" id="SSF46785">
    <property type="entry name" value="Winged helix' DNA-binding domain"/>
    <property type="match status" value="1"/>
</dbReference>
<name>A0ABY2RGS8_9NOCA</name>
<dbReference type="SMART" id="SM00347">
    <property type="entry name" value="HTH_MARR"/>
    <property type="match status" value="1"/>
</dbReference>
<sequence length="168" mass="18435">MTNPSLRSRTCKLWREHNPTLDTSPMEVVAQVKRISALLELAVEPVYNNADLTVAEVELLVPLRYADEAVTAIRLAELLGMTRAGVSKNLAKLERRGLLNRAPNPTDGRSAFINLTDAGIRAIDHVFPRELDAHAQLLAGLGPDRDKVLVALTHLAEAMESQLSRPAE</sequence>
<comment type="caution">
    <text evidence="2">The sequence shown here is derived from an EMBL/GenBank/DDBJ whole genome shotgun (WGS) entry which is preliminary data.</text>
</comment>
<dbReference type="PRINTS" id="PR00598">
    <property type="entry name" value="HTHMARR"/>
</dbReference>
<dbReference type="InterPro" id="IPR036390">
    <property type="entry name" value="WH_DNA-bd_sf"/>
</dbReference>
<dbReference type="Proteomes" id="UP000305109">
    <property type="component" value="Unassembled WGS sequence"/>
</dbReference>
<evidence type="ECO:0000259" key="1">
    <source>
        <dbReference type="PROSITE" id="PS50995"/>
    </source>
</evidence>
<organism evidence="2 3">
    <name type="scientific">Rhodococcus oryzae</name>
    <dbReference type="NCBI Taxonomy" id="2571143"/>
    <lineage>
        <taxon>Bacteria</taxon>
        <taxon>Bacillati</taxon>
        <taxon>Actinomycetota</taxon>
        <taxon>Actinomycetes</taxon>
        <taxon>Mycobacteriales</taxon>
        <taxon>Nocardiaceae</taxon>
        <taxon>Rhodococcus</taxon>
    </lineage>
</organism>
<accession>A0ABY2RGS8</accession>
<evidence type="ECO:0000313" key="3">
    <source>
        <dbReference type="Proteomes" id="UP000305109"/>
    </source>
</evidence>